<dbReference type="HOGENOM" id="CLU_3407045_0_0_1"/>
<dbReference type="AlphaFoldDB" id="K3YDE1"/>
<keyword evidence="2" id="KW-1185">Reference proteome</keyword>
<dbReference type="EnsemblPlants" id="KQK96830">
    <property type="protein sequence ID" value="KQK96830"/>
    <property type="gene ID" value="SETIT_012246mg"/>
</dbReference>
<organism evidence="1 2">
    <name type="scientific">Setaria italica</name>
    <name type="common">Foxtail millet</name>
    <name type="synonym">Panicum italicum</name>
    <dbReference type="NCBI Taxonomy" id="4555"/>
    <lineage>
        <taxon>Eukaryota</taxon>
        <taxon>Viridiplantae</taxon>
        <taxon>Streptophyta</taxon>
        <taxon>Embryophyta</taxon>
        <taxon>Tracheophyta</taxon>
        <taxon>Spermatophyta</taxon>
        <taxon>Magnoliopsida</taxon>
        <taxon>Liliopsida</taxon>
        <taxon>Poales</taxon>
        <taxon>Poaceae</taxon>
        <taxon>PACMAD clade</taxon>
        <taxon>Panicoideae</taxon>
        <taxon>Panicodae</taxon>
        <taxon>Paniceae</taxon>
        <taxon>Cenchrinae</taxon>
        <taxon>Setaria</taxon>
    </lineage>
</organism>
<protein>
    <submittedName>
        <fullName evidence="1">Uncharacterized protein</fullName>
    </submittedName>
</protein>
<evidence type="ECO:0000313" key="1">
    <source>
        <dbReference type="EnsemblPlants" id="KQK96830"/>
    </source>
</evidence>
<evidence type="ECO:0000313" key="2">
    <source>
        <dbReference type="Proteomes" id="UP000004995"/>
    </source>
</evidence>
<sequence length="30" mass="3270">MASIREEIHLWSLAGARGISHLLALVPVND</sequence>
<dbReference type="EMBL" id="AGNK02004269">
    <property type="status" value="NOT_ANNOTATED_CDS"/>
    <property type="molecule type" value="Genomic_DNA"/>
</dbReference>
<proteinExistence type="predicted"/>
<accession>K3YDE1</accession>
<dbReference type="InParanoid" id="K3YDE1"/>
<dbReference type="Proteomes" id="UP000004995">
    <property type="component" value="Unassembled WGS sequence"/>
</dbReference>
<name>K3YDE1_SETIT</name>
<reference evidence="1" key="2">
    <citation type="submission" date="2018-08" db="UniProtKB">
        <authorList>
            <consortium name="EnsemblPlants"/>
        </authorList>
    </citation>
    <scope>IDENTIFICATION</scope>
    <source>
        <strain evidence="1">Yugu1</strain>
    </source>
</reference>
<dbReference type="Gramene" id="KQK96830">
    <property type="protein sequence ID" value="KQK96830"/>
    <property type="gene ID" value="SETIT_012246mg"/>
</dbReference>
<reference evidence="2" key="1">
    <citation type="journal article" date="2012" name="Nat. Biotechnol.">
        <title>Reference genome sequence of the model plant Setaria.</title>
        <authorList>
            <person name="Bennetzen J.L."/>
            <person name="Schmutz J."/>
            <person name="Wang H."/>
            <person name="Percifield R."/>
            <person name="Hawkins J."/>
            <person name="Pontaroli A.C."/>
            <person name="Estep M."/>
            <person name="Feng L."/>
            <person name="Vaughn J.N."/>
            <person name="Grimwood J."/>
            <person name="Jenkins J."/>
            <person name="Barry K."/>
            <person name="Lindquist E."/>
            <person name="Hellsten U."/>
            <person name="Deshpande S."/>
            <person name="Wang X."/>
            <person name="Wu X."/>
            <person name="Mitros T."/>
            <person name="Triplett J."/>
            <person name="Yang X."/>
            <person name="Ye C.Y."/>
            <person name="Mauro-Herrera M."/>
            <person name="Wang L."/>
            <person name="Li P."/>
            <person name="Sharma M."/>
            <person name="Sharma R."/>
            <person name="Ronald P.C."/>
            <person name="Panaud O."/>
            <person name="Kellogg E.A."/>
            <person name="Brutnell T.P."/>
            <person name="Doust A.N."/>
            <person name="Tuskan G.A."/>
            <person name="Rokhsar D."/>
            <person name="Devos K.M."/>
        </authorList>
    </citation>
    <scope>NUCLEOTIDE SEQUENCE [LARGE SCALE GENOMIC DNA]</scope>
    <source>
        <strain evidence="2">cv. Yugu1</strain>
    </source>
</reference>